<sequence length="73" mass="8597">MRYYFHLSTGREIVLDDCGLERSDLDEVRIEVMQAIEELRDENPFANWDGWRFDVTDATGSRLFSVFLTTPLH</sequence>
<dbReference type="InterPro" id="IPR054189">
    <property type="entry name" value="DUF6894"/>
</dbReference>
<keyword evidence="3" id="KW-1185">Reference proteome</keyword>
<accession>A0A841KFF9</accession>
<name>A0A841KFF9_9HYPH</name>
<dbReference type="EMBL" id="JACHEH010000005">
    <property type="protein sequence ID" value="MBB6168666.1"/>
    <property type="molecule type" value="Genomic_DNA"/>
</dbReference>
<feature type="domain" description="DUF6894" evidence="1">
    <location>
        <begin position="2"/>
        <end position="69"/>
    </location>
</feature>
<organism evidence="2 3">
    <name type="scientific">Chelatococcus composti</name>
    <dbReference type="NCBI Taxonomy" id="1743235"/>
    <lineage>
        <taxon>Bacteria</taxon>
        <taxon>Pseudomonadati</taxon>
        <taxon>Pseudomonadota</taxon>
        <taxon>Alphaproteobacteria</taxon>
        <taxon>Hyphomicrobiales</taxon>
        <taxon>Chelatococcaceae</taxon>
        <taxon>Chelatococcus</taxon>
    </lineage>
</organism>
<evidence type="ECO:0000313" key="2">
    <source>
        <dbReference type="EMBL" id="MBB6168666.1"/>
    </source>
</evidence>
<proteinExistence type="predicted"/>
<dbReference type="Pfam" id="PF21834">
    <property type="entry name" value="DUF6894"/>
    <property type="match status" value="1"/>
</dbReference>
<evidence type="ECO:0000313" key="3">
    <source>
        <dbReference type="Proteomes" id="UP000588017"/>
    </source>
</evidence>
<evidence type="ECO:0000259" key="1">
    <source>
        <dbReference type="Pfam" id="PF21834"/>
    </source>
</evidence>
<dbReference type="RefSeq" id="WP_183335004.1">
    <property type="nucleotide sequence ID" value="NZ_BMHX01000005.1"/>
</dbReference>
<comment type="caution">
    <text evidence="2">The sequence shown here is derived from an EMBL/GenBank/DDBJ whole genome shotgun (WGS) entry which is preliminary data.</text>
</comment>
<protein>
    <recommendedName>
        <fullName evidence="1">DUF6894 domain-containing protein</fullName>
    </recommendedName>
</protein>
<dbReference type="Proteomes" id="UP000588017">
    <property type="component" value="Unassembled WGS sequence"/>
</dbReference>
<dbReference type="AlphaFoldDB" id="A0A841KFF9"/>
<gene>
    <name evidence="2" type="ORF">HNQ73_002303</name>
</gene>
<reference evidence="2 3" key="1">
    <citation type="submission" date="2020-08" db="EMBL/GenBank/DDBJ databases">
        <title>Genomic Encyclopedia of Type Strains, Phase IV (KMG-IV): sequencing the most valuable type-strain genomes for metagenomic binning, comparative biology and taxonomic classification.</title>
        <authorList>
            <person name="Goeker M."/>
        </authorList>
    </citation>
    <scope>NUCLEOTIDE SEQUENCE [LARGE SCALE GENOMIC DNA]</scope>
    <source>
        <strain evidence="2 3">DSM 101465</strain>
    </source>
</reference>